<organism evidence="6 7">
    <name type="scientific">Arundinibacter roseus</name>
    <dbReference type="NCBI Taxonomy" id="2070510"/>
    <lineage>
        <taxon>Bacteria</taxon>
        <taxon>Pseudomonadati</taxon>
        <taxon>Bacteroidota</taxon>
        <taxon>Cytophagia</taxon>
        <taxon>Cytophagales</taxon>
        <taxon>Spirosomataceae</taxon>
        <taxon>Arundinibacter</taxon>
    </lineage>
</organism>
<sequence length="148" mass="16039">MSIQAFFIFLIANFSSPSVSIIKEHLGKTQTGMASYYASKFNGRKTYFGEIFNNQELTAAHPSLPHNTLIEVTNLSNNKKVTVRVNDRGPHTRNRVIDLSKSAARELGMVASGVAKVIVRVVGVDGLMLLPPSQVSPAAAQAEVSPKE</sequence>
<dbReference type="Pfam" id="PF03330">
    <property type="entry name" value="DPBB_1"/>
    <property type="match status" value="1"/>
</dbReference>
<dbReference type="Gene3D" id="2.40.40.10">
    <property type="entry name" value="RlpA-like domain"/>
    <property type="match status" value="1"/>
</dbReference>
<dbReference type="InterPro" id="IPR012997">
    <property type="entry name" value="RplA"/>
</dbReference>
<dbReference type="GO" id="GO:0071555">
    <property type="term" value="P:cell wall organization"/>
    <property type="evidence" value="ECO:0007669"/>
    <property type="project" value="UniProtKB-KW"/>
</dbReference>
<evidence type="ECO:0000259" key="5">
    <source>
        <dbReference type="Pfam" id="PF03330"/>
    </source>
</evidence>
<name>A0A4R4K4K5_9BACT</name>
<keyword evidence="7" id="KW-1185">Reference proteome</keyword>
<dbReference type="NCBIfam" id="TIGR00413">
    <property type="entry name" value="rlpA"/>
    <property type="match status" value="1"/>
</dbReference>
<dbReference type="PANTHER" id="PTHR34183">
    <property type="entry name" value="ENDOLYTIC PEPTIDOGLYCAN TRANSGLYCOSYLASE RLPA"/>
    <property type="match status" value="1"/>
</dbReference>
<dbReference type="RefSeq" id="WP_132120878.1">
    <property type="nucleotide sequence ID" value="NZ_SMJU01000014.1"/>
</dbReference>
<dbReference type="Proteomes" id="UP000295706">
    <property type="component" value="Unassembled WGS sequence"/>
</dbReference>
<dbReference type="EC" id="4.2.2.-" evidence="3"/>
<dbReference type="InterPro" id="IPR034718">
    <property type="entry name" value="RlpA"/>
</dbReference>
<feature type="domain" description="RlpA-like protein double-psi beta-barrel" evidence="5">
    <location>
        <begin position="29"/>
        <end position="117"/>
    </location>
</feature>
<dbReference type="GO" id="GO:0008932">
    <property type="term" value="F:lytic endotransglycosylase activity"/>
    <property type="evidence" value="ECO:0007669"/>
    <property type="project" value="UniProtKB-UniRule"/>
</dbReference>
<keyword evidence="2 3" id="KW-0961">Cell wall biogenesis/degradation</keyword>
<dbReference type="SUPFAM" id="SSF50685">
    <property type="entry name" value="Barwin-like endoglucanases"/>
    <property type="match status" value="1"/>
</dbReference>
<reference evidence="6 7" key="1">
    <citation type="submission" date="2019-02" db="EMBL/GenBank/DDBJ databases">
        <title>Arundinibacter roseus gen. nov., sp. nov., a new member of the family Cytophagaceae.</title>
        <authorList>
            <person name="Szuroczki S."/>
            <person name="Khayer B."/>
            <person name="Sproer C."/>
            <person name="Toumi M."/>
            <person name="Szabo A."/>
            <person name="Felfoldi T."/>
            <person name="Schumann P."/>
            <person name="Toth E."/>
        </authorList>
    </citation>
    <scope>NUCLEOTIDE SEQUENCE [LARGE SCALE GENOMIC DNA]</scope>
    <source>
        <strain evidence="6 7">DMA-k-7a</strain>
    </source>
</reference>
<evidence type="ECO:0000313" key="6">
    <source>
        <dbReference type="EMBL" id="TDB61406.1"/>
    </source>
</evidence>
<dbReference type="InterPro" id="IPR036908">
    <property type="entry name" value="RlpA-like_sf"/>
</dbReference>
<dbReference type="CDD" id="cd22268">
    <property type="entry name" value="DPBB_RlpA-like"/>
    <property type="match status" value="1"/>
</dbReference>
<comment type="similarity">
    <text evidence="3 4">Belongs to the RlpA family.</text>
</comment>
<protein>
    <recommendedName>
        <fullName evidence="3">Probable endolytic peptidoglycan transglycosylase RlpA</fullName>
        <ecNumber evidence="3">4.2.2.-</ecNumber>
    </recommendedName>
</protein>
<dbReference type="GO" id="GO:0000270">
    <property type="term" value="P:peptidoglycan metabolic process"/>
    <property type="evidence" value="ECO:0007669"/>
    <property type="project" value="UniProtKB-UniRule"/>
</dbReference>
<comment type="caution">
    <text evidence="6">The sequence shown here is derived from an EMBL/GenBank/DDBJ whole genome shotgun (WGS) entry which is preliminary data.</text>
</comment>
<dbReference type="AlphaFoldDB" id="A0A4R4K4K5"/>
<dbReference type="OrthoDB" id="9779128at2"/>
<evidence type="ECO:0000256" key="2">
    <source>
        <dbReference type="ARBA" id="ARBA00023316"/>
    </source>
</evidence>
<dbReference type="PANTHER" id="PTHR34183:SF1">
    <property type="entry name" value="ENDOLYTIC PEPTIDOGLYCAN TRANSGLYCOSYLASE RLPA"/>
    <property type="match status" value="1"/>
</dbReference>
<proteinExistence type="inferred from homology"/>
<evidence type="ECO:0000256" key="3">
    <source>
        <dbReference type="HAMAP-Rule" id="MF_02071"/>
    </source>
</evidence>
<dbReference type="InterPro" id="IPR009009">
    <property type="entry name" value="RlpA-like_DPBB"/>
</dbReference>
<comment type="function">
    <text evidence="3">Lytic transglycosylase with a strong preference for naked glycan strands that lack stem peptides.</text>
</comment>
<evidence type="ECO:0000256" key="1">
    <source>
        <dbReference type="ARBA" id="ARBA00023239"/>
    </source>
</evidence>
<dbReference type="HAMAP" id="MF_02071">
    <property type="entry name" value="RlpA"/>
    <property type="match status" value="1"/>
</dbReference>
<accession>A0A4R4K4K5</accession>
<gene>
    <name evidence="3" type="primary">rlpA</name>
    <name evidence="6" type="ORF">EZE20_19570</name>
</gene>
<keyword evidence="1 3" id="KW-0456">Lyase</keyword>
<evidence type="ECO:0000313" key="7">
    <source>
        <dbReference type="Proteomes" id="UP000295706"/>
    </source>
</evidence>
<evidence type="ECO:0000256" key="4">
    <source>
        <dbReference type="RuleBase" id="RU003495"/>
    </source>
</evidence>
<dbReference type="EMBL" id="SMJU01000014">
    <property type="protein sequence ID" value="TDB61406.1"/>
    <property type="molecule type" value="Genomic_DNA"/>
</dbReference>